<keyword evidence="5" id="KW-1185">Reference proteome</keyword>
<feature type="domain" description="UPF0029" evidence="3">
    <location>
        <begin position="144"/>
        <end position="198"/>
    </location>
</feature>
<dbReference type="Gene3D" id="3.30.70.240">
    <property type="match status" value="1"/>
</dbReference>
<protein>
    <submittedName>
        <fullName evidence="4">YigZ family protein</fullName>
    </submittedName>
</protein>
<dbReference type="PANTHER" id="PTHR16301:SF20">
    <property type="entry name" value="IMPACT FAMILY MEMBER YIGZ"/>
    <property type="match status" value="1"/>
</dbReference>
<dbReference type="RefSeq" id="WP_344959867.1">
    <property type="nucleotide sequence ID" value="NZ_BAABCX010000007.1"/>
</dbReference>
<evidence type="ECO:0000313" key="4">
    <source>
        <dbReference type="EMBL" id="GAA3549771.1"/>
    </source>
</evidence>
<dbReference type="Pfam" id="PF01205">
    <property type="entry name" value="Impact_N"/>
    <property type="match status" value="1"/>
</dbReference>
<proteinExistence type="inferred from homology"/>
<name>A0ABP6WFB8_9GAMM</name>
<dbReference type="InterPro" id="IPR001498">
    <property type="entry name" value="Impact_N"/>
</dbReference>
<dbReference type="EMBL" id="BAABCX010000007">
    <property type="protein sequence ID" value="GAA3549771.1"/>
    <property type="molecule type" value="Genomic_DNA"/>
</dbReference>
<dbReference type="InterPro" id="IPR015269">
    <property type="entry name" value="UPF0029_Impact_C"/>
</dbReference>
<comment type="similarity">
    <text evidence="1">Belongs to the IMPACT family.</text>
</comment>
<evidence type="ECO:0000259" key="3">
    <source>
        <dbReference type="Pfam" id="PF09186"/>
    </source>
</evidence>
<dbReference type="SUPFAM" id="SSF54211">
    <property type="entry name" value="Ribosomal protein S5 domain 2-like"/>
    <property type="match status" value="1"/>
</dbReference>
<evidence type="ECO:0000259" key="2">
    <source>
        <dbReference type="Pfam" id="PF01205"/>
    </source>
</evidence>
<evidence type="ECO:0000313" key="5">
    <source>
        <dbReference type="Proteomes" id="UP001500795"/>
    </source>
</evidence>
<dbReference type="Gene3D" id="3.30.230.30">
    <property type="entry name" value="Impact, N-terminal domain"/>
    <property type="match status" value="1"/>
</dbReference>
<dbReference type="InterPro" id="IPR020568">
    <property type="entry name" value="Ribosomal_Su5_D2-typ_SF"/>
</dbReference>
<organism evidence="4 5">
    <name type="scientific">Zobellella aerophila</name>
    <dbReference type="NCBI Taxonomy" id="870480"/>
    <lineage>
        <taxon>Bacteria</taxon>
        <taxon>Pseudomonadati</taxon>
        <taxon>Pseudomonadota</taxon>
        <taxon>Gammaproteobacteria</taxon>
        <taxon>Aeromonadales</taxon>
        <taxon>Aeromonadaceae</taxon>
        <taxon>Zobellella</taxon>
    </lineage>
</organism>
<dbReference type="InterPro" id="IPR035647">
    <property type="entry name" value="EFG_III/V"/>
</dbReference>
<dbReference type="PROSITE" id="PS00910">
    <property type="entry name" value="UPF0029"/>
    <property type="match status" value="1"/>
</dbReference>
<reference evidence="5" key="1">
    <citation type="journal article" date="2019" name="Int. J. Syst. Evol. Microbiol.">
        <title>The Global Catalogue of Microorganisms (GCM) 10K type strain sequencing project: providing services to taxonomists for standard genome sequencing and annotation.</title>
        <authorList>
            <consortium name="The Broad Institute Genomics Platform"/>
            <consortium name="The Broad Institute Genome Sequencing Center for Infectious Disease"/>
            <person name="Wu L."/>
            <person name="Ma J."/>
        </authorList>
    </citation>
    <scope>NUCLEOTIDE SEQUENCE [LARGE SCALE GENOMIC DNA]</scope>
    <source>
        <strain evidence="5">JCM 17110</strain>
    </source>
</reference>
<dbReference type="SUPFAM" id="SSF54980">
    <property type="entry name" value="EF-G C-terminal domain-like"/>
    <property type="match status" value="1"/>
</dbReference>
<dbReference type="InterPro" id="IPR023582">
    <property type="entry name" value="Impact"/>
</dbReference>
<feature type="domain" description="Impact N-terminal" evidence="2">
    <location>
        <begin position="20"/>
        <end position="127"/>
    </location>
</feature>
<dbReference type="Proteomes" id="UP001500795">
    <property type="component" value="Unassembled WGS sequence"/>
</dbReference>
<sequence length="208" mass="22435">MALSPYPVPAASLVWEQEIKKSRFIAHIAHTPTPADAKAFIESVRRTDQNAGHHCWAFVAGAPTDTQVLGFSDDGEPSGTAGKPMLAQLQGAGLGEVTAVVSRYFGGIKLGTGGLVRAYGGSVSAALRLLETRERRIMSRVALVADYGDITVLENLLAQYEGEWQQLDYGSRLSGVLLIDARITSTFCRQLSDRTQGRVQAKMLDSIL</sequence>
<dbReference type="Pfam" id="PF09186">
    <property type="entry name" value="DUF1949"/>
    <property type="match status" value="1"/>
</dbReference>
<dbReference type="NCBIfam" id="TIGR00257">
    <property type="entry name" value="IMPACT_YIGZ"/>
    <property type="match status" value="1"/>
</dbReference>
<dbReference type="InterPro" id="IPR036956">
    <property type="entry name" value="Impact_N_sf"/>
</dbReference>
<evidence type="ECO:0000256" key="1">
    <source>
        <dbReference type="ARBA" id="ARBA00007665"/>
    </source>
</evidence>
<dbReference type="InterPro" id="IPR020569">
    <property type="entry name" value="UPF0029_Impact_CS"/>
</dbReference>
<comment type="caution">
    <text evidence="4">The sequence shown here is derived from an EMBL/GenBank/DDBJ whole genome shotgun (WGS) entry which is preliminary data.</text>
</comment>
<accession>A0ABP6WFB8</accession>
<dbReference type="InterPro" id="IPR015796">
    <property type="entry name" value="Impact_YigZ-like"/>
</dbReference>
<gene>
    <name evidence="4" type="ORF">GCM10022394_32390</name>
</gene>
<dbReference type="PANTHER" id="PTHR16301">
    <property type="entry name" value="IMPACT-RELATED"/>
    <property type="match status" value="1"/>
</dbReference>